<proteinExistence type="predicted"/>
<organism evidence="3 4">
    <name type="scientific">Rhizopogon vesiculosus</name>
    <dbReference type="NCBI Taxonomy" id="180088"/>
    <lineage>
        <taxon>Eukaryota</taxon>
        <taxon>Fungi</taxon>
        <taxon>Dikarya</taxon>
        <taxon>Basidiomycota</taxon>
        <taxon>Agaricomycotina</taxon>
        <taxon>Agaricomycetes</taxon>
        <taxon>Agaricomycetidae</taxon>
        <taxon>Boletales</taxon>
        <taxon>Suillineae</taxon>
        <taxon>Rhizopogonaceae</taxon>
        <taxon>Rhizopogon</taxon>
    </lineage>
</organism>
<accession>A0A1J8QFW0</accession>
<protein>
    <recommendedName>
        <fullName evidence="2">Nudix hydrolase domain-containing protein</fullName>
    </recommendedName>
</protein>
<evidence type="ECO:0000313" key="4">
    <source>
        <dbReference type="Proteomes" id="UP000183567"/>
    </source>
</evidence>
<dbReference type="PROSITE" id="PS51462">
    <property type="entry name" value="NUDIX"/>
    <property type="match status" value="1"/>
</dbReference>
<evidence type="ECO:0000259" key="2">
    <source>
        <dbReference type="PROSITE" id="PS51462"/>
    </source>
</evidence>
<dbReference type="InterPro" id="IPR000086">
    <property type="entry name" value="NUDIX_hydrolase_dom"/>
</dbReference>
<name>A0A1J8QFW0_9AGAM</name>
<evidence type="ECO:0000313" key="3">
    <source>
        <dbReference type="EMBL" id="OJA18835.1"/>
    </source>
</evidence>
<keyword evidence="4" id="KW-1185">Reference proteome</keyword>
<dbReference type="EMBL" id="LVVM01001315">
    <property type="protein sequence ID" value="OJA18835.1"/>
    <property type="molecule type" value="Genomic_DNA"/>
</dbReference>
<dbReference type="PANTHER" id="PTHR12992:SF44">
    <property type="entry name" value="NUDIX HYDROLASE DOMAIN-CONTAINING PROTEIN"/>
    <property type="match status" value="1"/>
</dbReference>
<gene>
    <name evidence="3" type="ORF">AZE42_00852</name>
</gene>
<sequence>MAEEKSDSVVRLLSRAVHRIRTTPPRIIASPATQPRRAAVAIVIRVVPSPNTVPVSDDAPLPTLAQFFELDWVKDPHTSPEVLLLRRDGASTSDTVPGHASAFMNGFTGDGASKSSGDAGAHVAFPGGRSEEGDEGCLYTAMRHTWEEIGLDLAERDFMCIGQLDDREITTSLGKRLLMILSPFVFLQLTPKPLPTEPVDGTTIHWVPLGTLVSAVLPRSVGDKVNAKSRWSSVAVDAASRITPRHSAVLNVLVRVLIGSMQFPAIILDLPESEASSLSTSSTGSTALPNSASYPALTQDKLEKGFTATKSVSSKKRTRSRHQLKLKLWGLSLGMALDLMATMAPPSTLTSSDSDRLSLSSLQLPFHPVGGEGMRIEALAPSLASVFPRFSYPDVNFWIWVFGKRYREVVRGWEASVRSGGSNVRRYLASSLKMTHFNEQIFRINWSGTALNTFYAAVRKALIVVLVLRSIGVLVGLLFAGWWVLA</sequence>
<dbReference type="InterPro" id="IPR045121">
    <property type="entry name" value="CoAse"/>
</dbReference>
<feature type="transmembrane region" description="Helical" evidence="1">
    <location>
        <begin position="461"/>
        <end position="485"/>
    </location>
</feature>
<dbReference type="InterPro" id="IPR015797">
    <property type="entry name" value="NUDIX_hydrolase-like_dom_sf"/>
</dbReference>
<dbReference type="OrthoDB" id="70823at2759"/>
<keyword evidence="1" id="KW-0812">Transmembrane</keyword>
<keyword evidence="1" id="KW-0472">Membrane</keyword>
<keyword evidence="1" id="KW-1133">Transmembrane helix</keyword>
<dbReference type="Gene3D" id="3.90.79.10">
    <property type="entry name" value="Nucleoside Triphosphate Pyrophosphohydrolase"/>
    <property type="match status" value="1"/>
</dbReference>
<dbReference type="GO" id="GO:0010945">
    <property type="term" value="F:coenzyme A diphosphatase activity"/>
    <property type="evidence" value="ECO:0007669"/>
    <property type="project" value="InterPro"/>
</dbReference>
<dbReference type="Proteomes" id="UP000183567">
    <property type="component" value="Unassembled WGS sequence"/>
</dbReference>
<evidence type="ECO:0000256" key="1">
    <source>
        <dbReference type="SAM" id="Phobius"/>
    </source>
</evidence>
<feature type="domain" description="Nudix hydrolase" evidence="2">
    <location>
        <begin position="35"/>
        <end position="229"/>
    </location>
</feature>
<dbReference type="STRING" id="180088.A0A1J8QFW0"/>
<dbReference type="PANTHER" id="PTHR12992">
    <property type="entry name" value="NUDIX HYDROLASE"/>
    <property type="match status" value="1"/>
</dbReference>
<dbReference type="SUPFAM" id="SSF55811">
    <property type="entry name" value="Nudix"/>
    <property type="match status" value="1"/>
</dbReference>
<reference evidence="3 4" key="1">
    <citation type="submission" date="2016-03" db="EMBL/GenBank/DDBJ databases">
        <title>Comparative genomics of the ectomycorrhizal sister species Rhizopogon vinicolor and Rhizopogon vesiculosus (Basidiomycota: Boletales) reveals a divergence of the mating type B locus.</title>
        <authorList>
            <person name="Mujic A.B."/>
            <person name="Kuo A."/>
            <person name="Tritt A."/>
            <person name="Lipzen A."/>
            <person name="Chen C."/>
            <person name="Johnson J."/>
            <person name="Sharma A."/>
            <person name="Barry K."/>
            <person name="Grigoriev I.V."/>
            <person name="Spatafora J.W."/>
        </authorList>
    </citation>
    <scope>NUCLEOTIDE SEQUENCE [LARGE SCALE GENOMIC DNA]</scope>
    <source>
        <strain evidence="3 4">AM-OR11-056</strain>
    </source>
</reference>
<dbReference type="AlphaFoldDB" id="A0A1J8QFW0"/>
<comment type="caution">
    <text evidence="3">The sequence shown here is derived from an EMBL/GenBank/DDBJ whole genome shotgun (WGS) entry which is preliminary data.</text>
</comment>